<gene>
    <name evidence="1" type="ORF">MTR67_047431</name>
</gene>
<accession>A0AAF0ZWI0</accession>
<evidence type="ECO:0000313" key="1">
    <source>
        <dbReference type="EMBL" id="WMV54046.1"/>
    </source>
</evidence>
<evidence type="ECO:0000313" key="2">
    <source>
        <dbReference type="Proteomes" id="UP001234989"/>
    </source>
</evidence>
<dbReference type="AlphaFoldDB" id="A0AAF0ZWI0"/>
<dbReference type="EMBL" id="CP133622">
    <property type="protein sequence ID" value="WMV54046.1"/>
    <property type="molecule type" value="Genomic_DNA"/>
</dbReference>
<sequence>MSKKRRFIKDGTLEELSLRVCFDIRKEFYVNIQYVYKNDLLKMRQVEWSMEVDINPGKIDEHFNYPGQNELDYEVVDAPICDLMQKLIRR</sequence>
<dbReference type="Proteomes" id="UP001234989">
    <property type="component" value="Chromosome 11"/>
</dbReference>
<protein>
    <submittedName>
        <fullName evidence="1">Uncharacterized protein</fullName>
    </submittedName>
</protein>
<reference evidence="1" key="1">
    <citation type="submission" date="2023-08" db="EMBL/GenBank/DDBJ databases">
        <title>A de novo genome assembly of Solanum verrucosum Schlechtendal, a Mexican diploid species geographically isolated from the other diploid A-genome species in potato relatives.</title>
        <authorList>
            <person name="Hosaka K."/>
        </authorList>
    </citation>
    <scope>NUCLEOTIDE SEQUENCE</scope>
    <source>
        <tissue evidence="1">Young leaves</tissue>
    </source>
</reference>
<name>A0AAF0ZWI0_SOLVR</name>
<keyword evidence="2" id="KW-1185">Reference proteome</keyword>
<proteinExistence type="predicted"/>
<organism evidence="1 2">
    <name type="scientific">Solanum verrucosum</name>
    <dbReference type="NCBI Taxonomy" id="315347"/>
    <lineage>
        <taxon>Eukaryota</taxon>
        <taxon>Viridiplantae</taxon>
        <taxon>Streptophyta</taxon>
        <taxon>Embryophyta</taxon>
        <taxon>Tracheophyta</taxon>
        <taxon>Spermatophyta</taxon>
        <taxon>Magnoliopsida</taxon>
        <taxon>eudicotyledons</taxon>
        <taxon>Gunneridae</taxon>
        <taxon>Pentapetalae</taxon>
        <taxon>asterids</taxon>
        <taxon>lamiids</taxon>
        <taxon>Solanales</taxon>
        <taxon>Solanaceae</taxon>
        <taxon>Solanoideae</taxon>
        <taxon>Solaneae</taxon>
        <taxon>Solanum</taxon>
    </lineage>
</organism>